<dbReference type="EMBL" id="CAJOBS010000251">
    <property type="protein sequence ID" value="CAF4535196.1"/>
    <property type="molecule type" value="Genomic_DNA"/>
</dbReference>
<accession>A0A817XDZ9</accession>
<dbReference type="GO" id="GO:0001760">
    <property type="term" value="F:aminocarboxymuconate-semialdehyde decarboxylase activity"/>
    <property type="evidence" value="ECO:0007669"/>
    <property type="project" value="UniProtKB-UniRule"/>
</dbReference>
<dbReference type="InterPro" id="IPR006680">
    <property type="entry name" value="Amidohydro-rel"/>
</dbReference>
<comment type="catalytic activity">
    <reaction evidence="2">
        <text>2-amino-3-carboxymuconate 6-semialdehyde + H(+) = 2-aminomuconate 6-semialdehyde + CO2</text>
        <dbReference type="Rhea" id="RHEA:16557"/>
        <dbReference type="ChEBI" id="CHEBI:15378"/>
        <dbReference type="ChEBI" id="CHEBI:16526"/>
        <dbReference type="ChEBI" id="CHEBI:77634"/>
        <dbReference type="ChEBI" id="CHEBI:77803"/>
        <dbReference type="EC" id="4.1.1.45"/>
    </reaction>
</comment>
<comment type="caution">
    <text evidence="4">The sequence shown here is derived from an EMBL/GenBank/DDBJ whole genome shotgun (WGS) entry which is preliminary data.</text>
</comment>
<dbReference type="SUPFAM" id="SSF51556">
    <property type="entry name" value="Metallo-dependent hydrolases"/>
    <property type="match status" value="1"/>
</dbReference>
<evidence type="ECO:0000313" key="5">
    <source>
        <dbReference type="EMBL" id="CAF4535196.1"/>
    </source>
</evidence>
<dbReference type="InterPro" id="IPR032465">
    <property type="entry name" value="ACMSD"/>
</dbReference>
<evidence type="ECO:0000259" key="3">
    <source>
        <dbReference type="Pfam" id="PF04909"/>
    </source>
</evidence>
<evidence type="ECO:0000256" key="2">
    <source>
        <dbReference type="RuleBase" id="RU366045"/>
    </source>
</evidence>
<proteinExistence type="inferred from homology"/>
<keyword evidence="2" id="KW-0210">Decarboxylase</keyword>
<comment type="function">
    <text evidence="2">Converts alpha-amino-beta-carboxymuconate-epsilon-semialdehyde (ACMS) to alpha-aminomuconate semialdehyde (AMS).</text>
</comment>
<dbReference type="InterPro" id="IPR032466">
    <property type="entry name" value="Metal_Hydrolase"/>
</dbReference>
<organism evidence="4 6">
    <name type="scientific">Rotaria socialis</name>
    <dbReference type="NCBI Taxonomy" id="392032"/>
    <lineage>
        <taxon>Eukaryota</taxon>
        <taxon>Metazoa</taxon>
        <taxon>Spiralia</taxon>
        <taxon>Gnathifera</taxon>
        <taxon>Rotifera</taxon>
        <taxon>Eurotatoria</taxon>
        <taxon>Bdelloidea</taxon>
        <taxon>Philodinida</taxon>
        <taxon>Philodinidae</taxon>
        <taxon>Rotaria</taxon>
    </lineage>
</organism>
<evidence type="ECO:0000313" key="6">
    <source>
        <dbReference type="Proteomes" id="UP000663865"/>
    </source>
</evidence>
<gene>
    <name evidence="4" type="ORF">KIK155_LOCUS5039</name>
    <name evidence="5" type="ORF">TOA249_LOCUS6044</name>
</gene>
<name>A0A817XDZ9_9BILA</name>
<dbReference type="GO" id="GO:1904985">
    <property type="term" value="P:negative regulation of quinolinate biosynthetic process"/>
    <property type="evidence" value="ECO:0007669"/>
    <property type="project" value="UniProtKB-UniRule"/>
</dbReference>
<dbReference type="Pfam" id="PF04909">
    <property type="entry name" value="Amidohydro_2"/>
    <property type="match status" value="1"/>
</dbReference>
<dbReference type="EC" id="4.1.1.45" evidence="2"/>
<comment type="subunit">
    <text evidence="2">Monomer.</text>
</comment>
<dbReference type="PANTHER" id="PTHR21240:SF19">
    <property type="entry name" value="CATALYTIC_ HYDROLASE"/>
    <property type="match status" value="1"/>
</dbReference>
<sequence length="321" mass="36235">MQLSFLRYQSIQFSSCSLPILHHLNSNTFNIQTQRWNSVKSGSSNRKTGTKQHTIIDAWGQHPTLRHIQDPIFDSLRRWTKGLTTTETPNISSTVAALDAAGVDRMLISAWYAPNNIMISNDEVFDFVSQSKGRLVGVGSVDITRPMLVMREIRRCVEKFGFKAIRVLPWLFQVPPTDRRFYPVYVACCEMNIPFCTQIGHTGPLMPSEVGRPIYLDQVALDFPDLTIVAGHIGYPWTDEAIAVATKHPNVYIDTSAYTIQRYPPALIEYMRTHGRSKVLFGSNYPMIPPAKALECLDGLGLDEKARALFLSQNAARVFRI</sequence>
<protein>
    <recommendedName>
        <fullName evidence="2">2-amino-3-carboxymuconate-6-semialdehyde decarboxylase</fullName>
        <ecNumber evidence="2">4.1.1.45</ecNumber>
    </recommendedName>
    <alternativeName>
        <fullName evidence="2">Picolinate carboxylase</fullName>
    </alternativeName>
</protein>
<dbReference type="UniPathway" id="UPA00270"/>
<dbReference type="EMBL" id="CAJNYV010000531">
    <property type="protein sequence ID" value="CAF3366979.1"/>
    <property type="molecule type" value="Genomic_DNA"/>
</dbReference>
<dbReference type="Proteomes" id="UP000663838">
    <property type="component" value="Unassembled WGS sequence"/>
</dbReference>
<comment type="similarity">
    <text evidence="2">Belongs to the metallo-dependent hydrolases superfamily.</text>
</comment>
<keyword evidence="1 2" id="KW-0456">Lyase</keyword>
<evidence type="ECO:0000313" key="4">
    <source>
        <dbReference type="EMBL" id="CAF3366979.1"/>
    </source>
</evidence>
<dbReference type="AlphaFoldDB" id="A0A817XDZ9"/>
<dbReference type="GO" id="GO:0016787">
    <property type="term" value="F:hydrolase activity"/>
    <property type="evidence" value="ECO:0007669"/>
    <property type="project" value="InterPro"/>
</dbReference>
<dbReference type="Gene3D" id="3.20.20.140">
    <property type="entry name" value="Metal-dependent hydrolases"/>
    <property type="match status" value="1"/>
</dbReference>
<dbReference type="PANTHER" id="PTHR21240">
    <property type="entry name" value="2-AMINO-3-CARBOXYLMUCONATE-6-SEMIALDEHYDE DECARBOXYLASE"/>
    <property type="match status" value="1"/>
</dbReference>
<feature type="domain" description="Amidohydrolase-related" evidence="3">
    <location>
        <begin position="120"/>
        <end position="321"/>
    </location>
</feature>
<dbReference type="GO" id="GO:0005829">
    <property type="term" value="C:cytosol"/>
    <property type="evidence" value="ECO:0007669"/>
    <property type="project" value="UniProtKB-UniRule"/>
</dbReference>
<reference evidence="4" key="1">
    <citation type="submission" date="2021-02" db="EMBL/GenBank/DDBJ databases">
        <authorList>
            <person name="Nowell W R."/>
        </authorList>
    </citation>
    <scope>NUCLEOTIDE SEQUENCE</scope>
</reference>
<dbReference type="Proteomes" id="UP000663865">
    <property type="component" value="Unassembled WGS sequence"/>
</dbReference>
<comment type="pathway">
    <text evidence="2">Secondary metabolite metabolism; quinolate metabolism.</text>
</comment>
<evidence type="ECO:0000256" key="1">
    <source>
        <dbReference type="ARBA" id="ARBA00023239"/>
    </source>
</evidence>